<dbReference type="AlphaFoldDB" id="A0A833RFJ6"/>
<dbReference type="CDD" id="cd16773">
    <property type="entry name" value="RING-HC_RBR_TRIAD1"/>
    <property type="match status" value="1"/>
</dbReference>
<dbReference type="PANTHER" id="PTHR11685">
    <property type="entry name" value="RBR FAMILY RING FINGER AND IBR DOMAIN-CONTAINING"/>
    <property type="match status" value="1"/>
</dbReference>
<dbReference type="InterPro" id="IPR031127">
    <property type="entry name" value="E3_UB_ligase_RBR"/>
</dbReference>
<evidence type="ECO:0000256" key="12">
    <source>
        <dbReference type="ARBA" id="ARBA00022833"/>
    </source>
</evidence>
<name>A0A833RFJ6_9POAL</name>
<accession>A0A833RFJ6</accession>
<evidence type="ECO:0000256" key="11">
    <source>
        <dbReference type="ARBA" id="ARBA00022786"/>
    </source>
</evidence>
<evidence type="ECO:0000313" key="17">
    <source>
        <dbReference type="Proteomes" id="UP000623129"/>
    </source>
</evidence>
<reference evidence="16" key="1">
    <citation type="submission" date="2020-01" db="EMBL/GenBank/DDBJ databases">
        <title>Genome sequence of Kobresia littledalei, the first chromosome-level genome in the family Cyperaceae.</title>
        <authorList>
            <person name="Qu G."/>
        </authorList>
    </citation>
    <scope>NUCLEOTIDE SEQUENCE</scope>
    <source>
        <strain evidence="16">C.B.Clarke</strain>
        <tissue evidence="16">Leaf</tissue>
    </source>
</reference>
<comment type="similarity">
    <text evidence="5">Belongs to the RBR family. Ariadne subfamily.</text>
</comment>
<protein>
    <recommendedName>
        <fullName evidence="6">RBR-type E3 ubiquitin transferase</fullName>
        <ecNumber evidence="6">2.3.2.31</ecNumber>
    </recommendedName>
</protein>
<comment type="caution">
    <text evidence="16">The sequence shown here is derived from an EMBL/GenBank/DDBJ whole genome shotgun (WGS) entry which is preliminary data.</text>
</comment>
<dbReference type="Pfam" id="PF19422">
    <property type="entry name" value="Ariadne"/>
    <property type="match status" value="1"/>
</dbReference>
<comment type="catalytic activity">
    <reaction evidence="1">
        <text>[E2 ubiquitin-conjugating enzyme]-S-ubiquitinyl-L-cysteine + [acceptor protein]-L-lysine = [E2 ubiquitin-conjugating enzyme]-L-cysteine + [acceptor protein]-N(6)-ubiquitinyl-L-lysine.</text>
        <dbReference type="EC" id="2.3.2.31"/>
    </reaction>
</comment>
<keyword evidence="7" id="KW-0808">Transferase</keyword>
<dbReference type="Pfam" id="PF22191">
    <property type="entry name" value="IBR_1"/>
    <property type="match status" value="1"/>
</dbReference>
<dbReference type="SUPFAM" id="SSF57850">
    <property type="entry name" value="RING/U-box"/>
    <property type="match status" value="3"/>
</dbReference>
<keyword evidence="11" id="KW-0833">Ubl conjugation pathway</keyword>
<dbReference type="InterPro" id="IPR044066">
    <property type="entry name" value="TRIAD_supradom"/>
</dbReference>
<keyword evidence="8" id="KW-0479">Metal-binding</keyword>
<comment type="function">
    <text evidence="3">Might act as an E3 ubiquitin-protein ligase, or as part of E3 complex, which accepts ubiquitin from specific E2 ubiquitin-conjugating enzymes and then transfers it to substrates.</text>
</comment>
<evidence type="ECO:0000259" key="14">
    <source>
        <dbReference type="PROSITE" id="PS50089"/>
    </source>
</evidence>
<dbReference type="SMART" id="SM00647">
    <property type="entry name" value="IBR"/>
    <property type="match status" value="2"/>
</dbReference>
<dbReference type="FunFam" id="3.30.40.10:FF:000019">
    <property type="entry name" value="RBR-type E3 ubiquitin transferase"/>
    <property type="match status" value="1"/>
</dbReference>
<evidence type="ECO:0000259" key="15">
    <source>
        <dbReference type="PROSITE" id="PS51873"/>
    </source>
</evidence>
<dbReference type="InterPro" id="IPR002867">
    <property type="entry name" value="IBR_dom"/>
</dbReference>
<evidence type="ECO:0000256" key="6">
    <source>
        <dbReference type="ARBA" id="ARBA00012251"/>
    </source>
</evidence>
<evidence type="ECO:0000256" key="3">
    <source>
        <dbReference type="ARBA" id="ARBA00003976"/>
    </source>
</evidence>
<dbReference type="Gene3D" id="3.30.40.10">
    <property type="entry name" value="Zinc/RING finger domain, C3HC4 (zinc finger)"/>
    <property type="match status" value="1"/>
</dbReference>
<gene>
    <name evidence="16" type="ORF">FCM35_KLT01494</name>
</gene>
<dbReference type="InterPro" id="IPR045840">
    <property type="entry name" value="Ariadne"/>
</dbReference>
<evidence type="ECO:0000256" key="5">
    <source>
        <dbReference type="ARBA" id="ARBA00005884"/>
    </source>
</evidence>
<dbReference type="GO" id="GO:0061630">
    <property type="term" value="F:ubiquitin protein ligase activity"/>
    <property type="evidence" value="ECO:0007669"/>
    <property type="project" value="UniProtKB-EC"/>
</dbReference>
<proteinExistence type="inferred from homology"/>
<dbReference type="PROSITE" id="PS51873">
    <property type="entry name" value="TRIAD"/>
    <property type="match status" value="1"/>
</dbReference>
<evidence type="ECO:0000256" key="2">
    <source>
        <dbReference type="ARBA" id="ARBA00001947"/>
    </source>
</evidence>
<evidence type="ECO:0000256" key="9">
    <source>
        <dbReference type="ARBA" id="ARBA00022737"/>
    </source>
</evidence>
<evidence type="ECO:0000256" key="4">
    <source>
        <dbReference type="ARBA" id="ARBA00004906"/>
    </source>
</evidence>
<evidence type="ECO:0000256" key="13">
    <source>
        <dbReference type="PROSITE-ProRule" id="PRU00175"/>
    </source>
</evidence>
<dbReference type="InterPro" id="IPR013083">
    <property type="entry name" value="Znf_RING/FYVE/PHD"/>
</dbReference>
<comment type="pathway">
    <text evidence="4">Protein modification; protein ubiquitination.</text>
</comment>
<evidence type="ECO:0000256" key="10">
    <source>
        <dbReference type="ARBA" id="ARBA00022771"/>
    </source>
</evidence>
<comment type="cofactor">
    <cofactor evidence="2">
        <name>Zn(2+)</name>
        <dbReference type="ChEBI" id="CHEBI:29105"/>
    </cofactor>
</comment>
<dbReference type="Gene3D" id="1.20.120.1750">
    <property type="match status" value="1"/>
</dbReference>
<keyword evidence="17" id="KW-1185">Reference proteome</keyword>
<dbReference type="Proteomes" id="UP000623129">
    <property type="component" value="Unassembled WGS sequence"/>
</dbReference>
<evidence type="ECO:0000256" key="1">
    <source>
        <dbReference type="ARBA" id="ARBA00001798"/>
    </source>
</evidence>
<dbReference type="OrthoDB" id="615991at2759"/>
<dbReference type="InterPro" id="IPR001841">
    <property type="entry name" value="Znf_RING"/>
</dbReference>
<dbReference type="GO" id="GO:0016567">
    <property type="term" value="P:protein ubiquitination"/>
    <property type="evidence" value="ECO:0007669"/>
    <property type="project" value="InterPro"/>
</dbReference>
<dbReference type="PROSITE" id="PS50089">
    <property type="entry name" value="ZF_RING_2"/>
    <property type="match status" value="1"/>
</dbReference>
<keyword evidence="10 13" id="KW-0863">Zinc-finger</keyword>
<evidence type="ECO:0000256" key="7">
    <source>
        <dbReference type="ARBA" id="ARBA00022679"/>
    </source>
</evidence>
<dbReference type="CDD" id="cd20346">
    <property type="entry name" value="BRcat_RBR_ANKIB1"/>
    <property type="match status" value="1"/>
</dbReference>
<dbReference type="EMBL" id="SWLB01000010">
    <property type="protein sequence ID" value="KAF3333803.1"/>
    <property type="molecule type" value="Genomic_DNA"/>
</dbReference>
<dbReference type="EC" id="2.3.2.31" evidence="6"/>
<keyword evidence="9" id="KW-0677">Repeat</keyword>
<keyword evidence="12" id="KW-0862">Zinc</keyword>
<sequence length="494" mass="57014">MLGLNKLMKILAIKESQARLLLMHHRWNVERVFDALDRKGKERLFTESGLTYVKDDLIGFNLNQLPLQCEGDRFSFLCNVCFEEVDAKEVTGMECGHYFCNCCWTEHFITSIDNGYARRIRCMAIQCSYICDYQTVCLLVSARNPLITARFERLLMESFIDDNDRACWCPSNPPCGRAILLGSQCDPFCEVECMCGTQFCFNCLSDAHSPCTCRILGMWVKRCEVEKQNIVWIDANTKVCPGCGNAVLKAGGCNHMTCRCGQTFCWLCGGPTGKSHFMRDHSCNRFTTEQKKPRKDTLQKPTRQDFSRYIHYCNRYRSHTDSLEKETLRQQSLQTSSLFLSIHPTDRPNSDKNWVLTGFEKLLLSRRVLTYTYPFAFYMFGDELPGNDMKNKGSRQDLFEDQQQQLECCVEKLAMELEKFFDQITPGEVAEVRFRVVSLSRLLDNCCRNMYECIQEELLPYLGPTENIAQYKASGPDKAKEINCVARFQSNNMH</sequence>
<organism evidence="16 17">
    <name type="scientific">Carex littledalei</name>
    <dbReference type="NCBI Taxonomy" id="544730"/>
    <lineage>
        <taxon>Eukaryota</taxon>
        <taxon>Viridiplantae</taxon>
        <taxon>Streptophyta</taxon>
        <taxon>Embryophyta</taxon>
        <taxon>Tracheophyta</taxon>
        <taxon>Spermatophyta</taxon>
        <taxon>Magnoliopsida</taxon>
        <taxon>Liliopsida</taxon>
        <taxon>Poales</taxon>
        <taxon>Cyperaceae</taxon>
        <taxon>Cyperoideae</taxon>
        <taxon>Cariceae</taxon>
        <taxon>Carex</taxon>
        <taxon>Carex subgen. Euthyceras</taxon>
    </lineage>
</organism>
<feature type="domain" description="RING-type" evidence="14">
    <location>
        <begin position="78"/>
        <end position="122"/>
    </location>
</feature>
<dbReference type="GO" id="GO:0008270">
    <property type="term" value="F:zinc ion binding"/>
    <property type="evidence" value="ECO:0007669"/>
    <property type="project" value="UniProtKB-KW"/>
</dbReference>
<evidence type="ECO:0000256" key="8">
    <source>
        <dbReference type="ARBA" id="ARBA00022723"/>
    </source>
</evidence>
<dbReference type="Pfam" id="PF01485">
    <property type="entry name" value="IBR"/>
    <property type="match status" value="1"/>
</dbReference>
<feature type="domain" description="RING-type" evidence="15">
    <location>
        <begin position="74"/>
        <end position="287"/>
    </location>
</feature>
<evidence type="ECO:0000313" key="16">
    <source>
        <dbReference type="EMBL" id="KAF3333803.1"/>
    </source>
</evidence>